<dbReference type="RefSeq" id="WP_116843504.1">
    <property type="nucleotide sequence ID" value="NZ_CP031003.1"/>
</dbReference>
<dbReference type="AlphaFoldDB" id="A0A385ACN2"/>
<sequence>MTECKYCDCALPVGRHVALDSFRTVRMESTEQLDDQFVDILIVKRVGYDRNEDYLEMGKYYLEITDSEMYQGYTVINYCLMCGRELGD</sequence>
<name>A0A385ACN2_LATCU</name>
<reference evidence="1 2" key="1">
    <citation type="submission" date="2018-07" db="EMBL/GenBank/DDBJ databases">
        <title>Lactobacillus curvatus genome sequence.</title>
        <authorList>
            <person name="Prechtl R."/>
        </authorList>
    </citation>
    <scope>NUCLEOTIDE SEQUENCE [LARGE SCALE GENOMIC DNA]</scope>
    <source>
        <strain evidence="1 2">TMW 1.1928</strain>
    </source>
</reference>
<dbReference type="Proteomes" id="UP000257607">
    <property type="component" value="Chromosome"/>
</dbReference>
<protein>
    <submittedName>
        <fullName evidence="1">Uncharacterized protein</fullName>
    </submittedName>
</protein>
<dbReference type="EMBL" id="CP031003">
    <property type="protein sequence ID" value="AXN35431.1"/>
    <property type="molecule type" value="Genomic_DNA"/>
</dbReference>
<evidence type="ECO:0000313" key="2">
    <source>
        <dbReference type="Proteomes" id="UP000257607"/>
    </source>
</evidence>
<accession>A0A385ACN2</accession>
<gene>
    <name evidence="1" type="ORF">DT351_03270</name>
</gene>
<organism evidence="1 2">
    <name type="scientific">Latilactobacillus curvatus</name>
    <name type="common">Lactobacillus curvatus</name>
    <dbReference type="NCBI Taxonomy" id="28038"/>
    <lineage>
        <taxon>Bacteria</taxon>
        <taxon>Bacillati</taxon>
        <taxon>Bacillota</taxon>
        <taxon>Bacilli</taxon>
        <taxon>Lactobacillales</taxon>
        <taxon>Lactobacillaceae</taxon>
        <taxon>Latilactobacillus</taxon>
    </lineage>
</organism>
<evidence type="ECO:0000313" key="1">
    <source>
        <dbReference type="EMBL" id="AXN35431.1"/>
    </source>
</evidence>
<proteinExistence type="predicted"/>